<dbReference type="GO" id="GO:0008783">
    <property type="term" value="F:agmatinase activity"/>
    <property type="evidence" value="ECO:0007669"/>
    <property type="project" value="TreeGrafter"/>
</dbReference>
<dbReference type="PANTHER" id="PTHR11358">
    <property type="entry name" value="ARGINASE/AGMATINASE"/>
    <property type="match status" value="1"/>
</dbReference>
<evidence type="ECO:0000256" key="4">
    <source>
        <dbReference type="ARBA" id="ARBA00023211"/>
    </source>
</evidence>
<comment type="cofactor">
    <cofactor evidence="5">
        <name>Mn(2+)</name>
        <dbReference type="ChEBI" id="CHEBI:29035"/>
    </cofactor>
    <text evidence="5">Binds 2 manganese ions per subunit.</text>
</comment>
<feature type="binding site" evidence="5">
    <location>
        <position position="252"/>
    </location>
    <ligand>
        <name>Mn(2+)</name>
        <dbReference type="ChEBI" id="CHEBI:29035"/>
        <label>1</label>
    </ligand>
</feature>
<keyword evidence="1 5" id="KW-0479">Metal-binding</keyword>
<dbReference type="PRINTS" id="PR00116">
    <property type="entry name" value="ARGINASE"/>
</dbReference>
<dbReference type="HOGENOM" id="CLU_039478_0_2_9"/>
<feature type="binding site" evidence="5">
    <location>
        <position position="162"/>
    </location>
    <ligand>
        <name>Mn(2+)</name>
        <dbReference type="ChEBI" id="CHEBI:29035"/>
        <label>1</label>
    </ligand>
</feature>
<proteinExistence type="inferred from homology"/>
<feature type="binding site" evidence="5">
    <location>
        <position position="254"/>
    </location>
    <ligand>
        <name>Mn(2+)</name>
        <dbReference type="ChEBI" id="CHEBI:29035"/>
        <label>1</label>
    </ligand>
</feature>
<dbReference type="PROSITE" id="PS51409">
    <property type="entry name" value="ARGINASE_2"/>
    <property type="match status" value="1"/>
</dbReference>
<dbReference type="GO" id="GO:0006547">
    <property type="term" value="P:L-histidine metabolic process"/>
    <property type="evidence" value="ECO:0007669"/>
    <property type="project" value="UniProtKB-KW"/>
</dbReference>
<dbReference type="AlphaFoldDB" id="A0A0B6AKI3"/>
<comment type="similarity">
    <text evidence="6">Belongs to the arginase family.</text>
</comment>
<evidence type="ECO:0000256" key="5">
    <source>
        <dbReference type="PIRSR" id="PIRSR036979-1"/>
    </source>
</evidence>
<accession>A0A0B6AKI3</accession>
<organism evidence="7 8">
    <name type="scientific">Priestia megaterium (strain ATCC 14581 / DSM 32 / CCUG 1817 / JCM 2506 / NBRC 15308 / NCIMB 9376 / NCTC 10342 / NRRL B-14308 / VKM B-512 / Ford 19)</name>
    <name type="common">Bacillus megaterium</name>
    <dbReference type="NCBI Taxonomy" id="1348623"/>
    <lineage>
        <taxon>Bacteria</taxon>
        <taxon>Bacillati</taxon>
        <taxon>Bacillota</taxon>
        <taxon>Bacilli</taxon>
        <taxon>Bacillales</taxon>
        <taxon>Bacillaceae</taxon>
        <taxon>Priestia</taxon>
    </lineage>
</organism>
<dbReference type="PIRSF" id="PIRSF036979">
    <property type="entry name" value="Arginase"/>
    <property type="match status" value="1"/>
</dbReference>
<dbReference type="GO" id="GO:0046872">
    <property type="term" value="F:metal ion binding"/>
    <property type="evidence" value="ECO:0007669"/>
    <property type="project" value="UniProtKB-KW"/>
</dbReference>
<feature type="binding site" evidence="5">
    <location>
        <position position="160"/>
    </location>
    <ligand>
        <name>Mn(2+)</name>
        <dbReference type="ChEBI" id="CHEBI:29035"/>
        <label>1</label>
    </ligand>
</feature>
<evidence type="ECO:0000256" key="1">
    <source>
        <dbReference type="ARBA" id="ARBA00022723"/>
    </source>
</evidence>
<dbReference type="EMBL" id="CP009920">
    <property type="protein sequence ID" value="AJI21557.1"/>
    <property type="molecule type" value="Genomic_DNA"/>
</dbReference>
<keyword evidence="2" id="KW-0378">Hydrolase</keyword>
<dbReference type="PANTHER" id="PTHR11358:SF35">
    <property type="entry name" value="FORMIMIDOYLGLUTAMASE"/>
    <property type="match status" value="1"/>
</dbReference>
<evidence type="ECO:0000256" key="2">
    <source>
        <dbReference type="ARBA" id="ARBA00022801"/>
    </source>
</evidence>
<dbReference type="GO" id="GO:0033389">
    <property type="term" value="P:putrescine biosynthetic process from arginine, via agmatine"/>
    <property type="evidence" value="ECO:0007669"/>
    <property type="project" value="TreeGrafter"/>
</dbReference>
<feature type="binding site" evidence="5">
    <location>
        <position position="135"/>
    </location>
    <ligand>
        <name>Mn(2+)</name>
        <dbReference type="ChEBI" id="CHEBI:29035"/>
        <label>1</label>
    </ligand>
</feature>
<evidence type="ECO:0000313" key="7">
    <source>
        <dbReference type="EMBL" id="AJI21557.1"/>
    </source>
</evidence>
<evidence type="ECO:0000256" key="3">
    <source>
        <dbReference type="ARBA" id="ARBA00022808"/>
    </source>
</evidence>
<dbReference type="KEGG" id="bmeg:BG04_3892"/>
<keyword evidence="3" id="KW-0369">Histidine metabolism</keyword>
<dbReference type="RefSeq" id="WP_034653199.1">
    <property type="nucleotide sequence ID" value="NZ_BCVB01000002.1"/>
</dbReference>
<name>A0A0B6AKI3_PRIM2</name>
<evidence type="ECO:0000256" key="6">
    <source>
        <dbReference type="PROSITE-ProRule" id="PRU00742"/>
    </source>
</evidence>
<protein>
    <submittedName>
        <fullName evidence="7">Arginase family protein</fullName>
    </submittedName>
</protein>
<dbReference type="Gene3D" id="3.40.800.10">
    <property type="entry name" value="Ureohydrolase domain"/>
    <property type="match status" value="1"/>
</dbReference>
<reference evidence="7 8" key="1">
    <citation type="journal article" date="2015" name="Genome Announc.">
        <title>Complete genome sequences for 35 biothreat assay-relevant bacillus species.</title>
        <authorList>
            <person name="Johnson S.L."/>
            <person name="Daligault H.E."/>
            <person name="Davenport K.W."/>
            <person name="Jaissle J."/>
            <person name="Frey K.G."/>
            <person name="Ladner J.T."/>
            <person name="Broomall S.M."/>
            <person name="Bishop-Lilly K.A."/>
            <person name="Bruce D.C."/>
            <person name="Gibbons H.S."/>
            <person name="Coyne S.R."/>
            <person name="Lo C.C."/>
            <person name="Meincke L."/>
            <person name="Munk A.C."/>
            <person name="Koroleva G.I."/>
            <person name="Rosenzweig C.N."/>
            <person name="Palacios G.F."/>
            <person name="Redden C.L."/>
            <person name="Minogue T.D."/>
            <person name="Chain P.S."/>
        </authorList>
    </citation>
    <scope>NUCLEOTIDE SEQUENCE [LARGE SCALE GENOMIC DNA]</scope>
    <source>
        <strain evidence="8">ATCC 14581 / DSM 32 / JCM 2506 / NBRC 15308 / NCIMB 9376 / NCTC 10342 / NRRL B-14308 / VKM B-512</strain>
    </source>
</reference>
<evidence type="ECO:0000313" key="8">
    <source>
        <dbReference type="Proteomes" id="UP000031829"/>
    </source>
</evidence>
<keyword evidence="4 5" id="KW-0464">Manganese</keyword>
<feature type="binding site" evidence="5">
    <location>
        <position position="164"/>
    </location>
    <ligand>
        <name>Mn(2+)</name>
        <dbReference type="ChEBI" id="CHEBI:29035"/>
        <label>1</label>
    </ligand>
</feature>
<sequence length="327" mass="36425">MNYPYPQLDRPPFCWQRQSTHDPKVSDWIQTVEDGSDFDFPSIDITVLGVPLSRSSISASGASETPMAMRKLWKSFNPYHIEYDTDLTSLSVLDLGDVKQHVTDIEKSHQHIKEAMMSMRKCHPHALPVMLGGDHSITAMLVKGWKASHPEQKIGILQFDTHFDLRSLEDNGPSNGTPIRNLIESNTIDARHVWNIGLHGFYNSKSLKEYADSKGVHYVTLLQARKAGITHTVKEALKQLSKEVDMIYLTVDMDVLDIAYAPGVPAGTTGGMRTDELFEAVYTAGSHPLVQAMDIVCLDPLRDVGEITVKAGVHVFLNFLTGVANRK</sequence>
<dbReference type="InterPro" id="IPR023696">
    <property type="entry name" value="Ureohydrolase_dom_sf"/>
</dbReference>
<dbReference type="GeneID" id="93641937"/>
<dbReference type="Proteomes" id="UP000031829">
    <property type="component" value="Chromosome"/>
</dbReference>
<dbReference type="Pfam" id="PF00491">
    <property type="entry name" value="Arginase"/>
    <property type="match status" value="1"/>
</dbReference>
<dbReference type="InterPro" id="IPR006035">
    <property type="entry name" value="Ureohydrolase"/>
</dbReference>
<dbReference type="CDD" id="cd09990">
    <property type="entry name" value="Agmatinase-like"/>
    <property type="match status" value="1"/>
</dbReference>
<dbReference type="SUPFAM" id="SSF52768">
    <property type="entry name" value="Arginase/deacetylase"/>
    <property type="match status" value="1"/>
</dbReference>
<gene>
    <name evidence="7" type="ORF">BG04_3892</name>
</gene>